<dbReference type="EMBL" id="MU865998">
    <property type="protein sequence ID" value="KAK4443158.1"/>
    <property type="molecule type" value="Genomic_DNA"/>
</dbReference>
<dbReference type="InterPro" id="IPR010730">
    <property type="entry name" value="HET"/>
</dbReference>
<sequence>MVRFYLAGTAQSSSTDRPRRFHAPVEGNCQNLLAAIDSCINSHGFCPSSKVTTSPLRLLNVMDGDTIKLERTNGEEHIYAALSYCWGGTESIEATKTTKANLDERTSGFFLHHLPPTLRDAVAVTRSFGVRYLWIDALCIVQNCRKEWAAEAQKMMRYYSNALFTIVPVHSESADSGMRLGQDVPFARRLPGSWSVDSGADLVLSATQKGTHRPDTIIDDSAWNKRGWTYQEKLNSARILFLFNHHLRLECREGSWDALSGWEARSPDSWRFIPMASPGSQAKTAPNAREDLRWRDNDSSWASLVDLYTQRQLTNRGDKWFAFSGISDA</sequence>
<dbReference type="Proteomes" id="UP001321760">
    <property type="component" value="Unassembled WGS sequence"/>
</dbReference>
<dbReference type="PANTHER" id="PTHR33112">
    <property type="entry name" value="DOMAIN PROTEIN, PUTATIVE-RELATED"/>
    <property type="match status" value="1"/>
</dbReference>
<organism evidence="2 3">
    <name type="scientific">Podospora aff. communis PSN243</name>
    <dbReference type="NCBI Taxonomy" id="3040156"/>
    <lineage>
        <taxon>Eukaryota</taxon>
        <taxon>Fungi</taxon>
        <taxon>Dikarya</taxon>
        <taxon>Ascomycota</taxon>
        <taxon>Pezizomycotina</taxon>
        <taxon>Sordariomycetes</taxon>
        <taxon>Sordariomycetidae</taxon>
        <taxon>Sordariales</taxon>
        <taxon>Podosporaceae</taxon>
        <taxon>Podospora</taxon>
    </lineage>
</organism>
<dbReference type="AlphaFoldDB" id="A0AAV9G6X5"/>
<name>A0AAV9G6X5_9PEZI</name>
<evidence type="ECO:0000313" key="3">
    <source>
        <dbReference type="Proteomes" id="UP001321760"/>
    </source>
</evidence>
<protein>
    <submittedName>
        <fullName evidence="2">Heterokaryon incompatibility protein-domain-containing protein</fullName>
    </submittedName>
</protein>
<comment type="caution">
    <text evidence="2">The sequence shown here is derived from an EMBL/GenBank/DDBJ whole genome shotgun (WGS) entry which is preliminary data.</text>
</comment>
<proteinExistence type="predicted"/>
<feature type="non-terminal residue" evidence="2">
    <location>
        <position position="329"/>
    </location>
</feature>
<evidence type="ECO:0000259" key="1">
    <source>
        <dbReference type="Pfam" id="PF06985"/>
    </source>
</evidence>
<reference evidence="2" key="2">
    <citation type="submission" date="2023-05" db="EMBL/GenBank/DDBJ databases">
        <authorList>
            <consortium name="Lawrence Berkeley National Laboratory"/>
            <person name="Steindorff A."/>
            <person name="Hensen N."/>
            <person name="Bonometti L."/>
            <person name="Westerberg I."/>
            <person name="Brannstrom I.O."/>
            <person name="Guillou S."/>
            <person name="Cros-Aarteil S."/>
            <person name="Calhoun S."/>
            <person name="Haridas S."/>
            <person name="Kuo A."/>
            <person name="Mondo S."/>
            <person name="Pangilinan J."/>
            <person name="Riley R."/>
            <person name="Labutti K."/>
            <person name="Andreopoulos B."/>
            <person name="Lipzen A."/>
            <person name="Chen C."/>
            <person name="Yanf M."/>
            <person name="Daum C."/>
            <person name="Ng V."/>
            <person name="Clum A."/>
            <person name="Ohm R."/>
            <person name="Martin F."/>
            <person name="Silar P."/>
            <person name="Natvig D."/>
            <person name="Lalanne C."/>
            <person name="Gautier V."/>
            <person name="Ament-Velasquez S.L."/>
            <person name="Kruys A."/>
            <person name="Hutchinson M.I."/>
            <person name="Powell A.J."/>
            <person name="Barry K."/>
            <person name="Miller A.N."/>
            <person name="Grigoriev I.V."/>
            <person name="Debuchy R."/>
            <person name="Gladieux P."/>
            <person name="Thoren M.H."/>
            <person name="Johannesson H."/>
        </authorList>
    </citation>
    <scope>NUCLEOTIDE SEQUENCE</scope>
    <source>
        <strain evidence="2">PSN243</strain>
    </source>
</reference>
<keyword evidence="3" id="KW-1185">Reference proteome</keyword>
<dbReference type="PANTHER" id="PTHR33112:SF16">
    <property type="entry name" value="HETEROKARYON INCOMPATIBILITY DOMAIN-CONTAINING PROTEIN"/>
    <property type="match status" value="1"/>
</dbReference>
<evidence type="ECO:0000313" key="2">
    <source>
        <dbReference type="EMBL" id="KAK4443158.1"/>
    </source>
</evidence>
<gene>
    <name evidence="2" type="ORF">QBC34DRAFT_311614</name>
</gene>
<reference evidence="2" key="1">
    <citation type="journal article" date="2023" name="Mol. Phylogenet. Evol.">
        <title>Genome-scale phylogeny and comparative genomics of the fungal order Sordariales.</title>
        <authorList>
            <person name="Hensen N."/>
            <person name="Bonometti L."/>
            <person name="Westerberg I."/>
            <person name="Brannstrom I.O."/>
            <person name="Guillou S."/>
            <person name="Cros-Aarteil S."/>
            <person name="Calhoun S."/>
            <person name="Haridas S."/>
            <person name="Kuo A."/>
            <person name="Mondo S."/>
            <person name="Pangilinan J."/>
            <person name="Riley R."/>
            <person name="LaButti K."/>
            <person name="Andreopoulos B."/>
            <person name="Lipzen A."/>
            <person name="Chen C."/>
            <person name="Yan M."/>
            <person name="Daum C."/>
            <person name="Ng V."/>
            <person name="Clum A."/>
            <person name="Steindorff A."/>
            <person name="Ohm R.A."/>
            <person name="Martin F."/>
            <person name="Silar P."/>
            <person name="Natvig D.O."/>
            <person name="Lalanne C."/>
            <person name="Gautier V."/>
            <person name="Ament-Velasquez S.L."/>
            <person name="Kruys A."/>
            <person name="Hutchinson M.I."/>
            <person name="Powell A.J."/>
            <person name="Barry K."/>
            <person name="Miller A.N."/>
            <person name="Grigoriev I.V."/>
            <person name="Debuchy R."/>
            <person name="Gladieux P."/>
            <person name="Hiltunen Thoren M."/>
            <person name="Johannesson H."/>
        </authorList>
    </citation>
    <scope>NUCLEOTIDE SEQUENCE</scope>
    <source>
        <strain evidence="2">PSN243</strain>
    </source>
</reference>
<dbReference type="Pfam" id="PF06985">
    <property type="entry name" value="HET"/>
    <property type="match status" value="1"/>
</dbReference>
<feature type="domain" description="Heterokaryon incompatibility" evidence="1">
    <location>
        <begin position="79"/>
        <end position="232"/>
    </location>
</feature>
<accession>A0AAV9G6X5</accession>